<gene>
    <name evidence="1" type="ORF">ACIBP4_12140</name>
</gene>
<evidence type="ECO:0000313" key="1">
    <source>
        <dbReference type="EMBL" id="MFI7263035.1"/>
    </source>
</evidence>
<reference evidence="1 2" key="1">
    <citation type="submission" date="2024-10" db="EMBL/GenBank/DDBJ databases">
        <title>The Natural Products Discovery Center: Release of the First 8490 Sequenced Strains for Exploring Actinobacteria Biosynthetic Diversity.</title>
        <authorList>
            <person name="Kalkreuter E."/>
            <person name="Kautsar S.A."/>
            <person name="Yang D."/>
            <person name="Bader C.D."/>
            <person name="Teijaro C.N."/>
            <person name="Fluegel L."/>
            <person name="Davis C.M."/>
            <person name="Simpson J.R."/>
            <person name="Lauterbach L."/>
            <person name="Steele A.D."/>
            <person name="Gui C."/>
            <person name="Meng S."/>
            <person name="Li G."/>
            <person name="Viehrig K."/>
            <person name="Ye F."/>
            <person name="Su P."/>
            <person name="Kiefer A.F."/>
            <person name="Nichols A."/>
            <person name="Cepeda A.J."/>
            <person name="Yan W."/>
            <person name="Fan B."/>
            <person name="Jiang Y."/>
            <person name="Adhikari A."/>
            <person name="Zheng C.-J."/>
            <person name="Schuster L."/>
            <person name="Cowan T.M."/>
            <person name="Smanski M.J."/>
            <person name="Chevrette M.G."/>
            <person name="De Carvalho L.P.S."/>
            <person name="Shen B."/>
        </authorList>
    </citation>
    <scope>NUCLEOTIDE SEQUENCE [LARGE SCALE GENOMIC DNA]</scope>
    <source>
        <strain evidence="1 2">NPDC049845</strain>
    </source>
</reference>
<dbReference type="RefSeq" id="WP_396768936.1">
    <property type="nucleotide sequence ID" value="NZ_JBITLA010000003.1"/>
</dbReference>
<dbReference type="Proteomes" id="UP001612812">
    <property type="component" value="Unassembled WGS sequence"/>
</dbReference>
<keyword evidence="2" id="KW-1185">Reference proteome</keyword>
<proteinExistence type="predicted"/>
<dbReference type="Pfam" id="PF14025">
    <property type="entry name" value="DUF4241"/>
    <property type="match status" value="1"/>
</dbReference>
<name>A0ABW7ZJK7_9ACTN</name>
<dbReference type="InterPro" id="IPR025335">
    <property type="entry name" value="DUF4241"/>
</dbReference>
<protein>
    <submittedName>
        <fullName evidence="1">DUF4241 domain-containing protein</fullName>
    </submittedName>
</protein>
<evidence type="ECO:0000313" key="2">
    <source>
        <dbReference type="Proteomes" id="UP001612812"/>
    </source>
</evidence>
<sequence length="121" mass="12367">MASCNWELALADAAGARRVGSGQVRHPVDAGVSALADAVVVRALARWEFDQVDDVFIPAQVPPAPAAIDAITDGATGANVIIVSSGWGDGLYPPFVGCAAGGEVTSYVTDFLVIPDQTAEV</sequence>
<accession>A0ABW7ZJK7</accession>
<comment type="caution">
    <text evidence="1">The sequence shown here is derived from an EMBL/GenBank/DDBJ whole genome shotgun (WGS) entry which is preliminary data.</text>
</comment>
<dbReference type="EMBL" id="JBITLE010000003">
    <property type="protein sequence ID" value="MFI7263035.1"/>
    <property type="molecule type" value="Genomic_DNA"/>
</dbReference>
<organism evidence="1 2">
    <name type="scientific">Micromonospora maritima</name>
    <dbReference type="NCBI Taxonomy" id="986711"/>
    <lineage>
        <taxon>Bacteria</taxon>
        <taxon>Bacillati</taxon>
        <taxon>Actinomycetota</taxon>
        <taxon>Actinomycetes</taxon>
        <taxon>Micromonosporales</taxon>
        <taxon>Micromonosporaceae</taxon>
        <taxon>Micromonospora</taxon>
    </lineage>
</organism>